<reference evidence="2" key="1">
    <citation type="journal article" date="2019" name="Int. J. Syst. Evol. Microbiol.">
        <title>The Global Catalogue of Microorganisms (GCM) 10K type strain sequencing project: providing services to taxonomists for standard genome sequencing and annotation.</title>
        <authorList>
            <consortium name="The Broad Institute Genomics Platform"/>
            <consortium name="The Broad Institute Genome Sequencing Center for Infectious Disease"/>
            <person name="Wu L."/>
            <person name="Ma J."/>
        </authorList>
    </citation>
    <scope>NUCLEOTIDE SEQUENCE [LARGE SCALE GENOMIC DNA]</scope>
    <source>
        <strain evidence="2">CGMCC 1.13574</strain>
    </source>
</reference>
<dbReference type="Gene3D" id="3.60.15.10">
    <property type="entry name" value="Ribonuclease Z/Hydroxyacylglutathione hydrolase-like"/>
    <property type="match status" value="1"/>
</dbReference>
<sequence length="258" mass="27983">MSAAPDVPGRWALRFLGVGNAGAAPALGSASALIERDGVPQLMIDCGEYALDAWLARHAGPPPALFVTHLHMDHVGGLERLFTLTWFGGDARPLLYVPAALLPHMQARVADYPGILAEGGVNFWEAFRLIPVSRGFWHGGLWYDVFPVRHHRPDTAFGLRLRGSVVWTGDTRPIPEMLAVQAEAGELIAHDCGLVGNPSHTGVDDLEREYPDTLRSRMVLYHYGSPEDAAAIAARGHRVARPGEIYPLGPPQPVETQG</sequence>
<gene>
    <name evidence="1" type="ORF">ACFO3Q_02480</name>
</gene>
<dbReference type="Pfam" id="PF23023">
    <property type="entry name" value="Anti-Pycsar_Apyc1"/>
    <property type="match status" value="1"/>
</dbReference>
<comment type="caution">
    <text evidence="1">The sequence shown here is derived from an EMBL/GenBank/DDBJ whole genome shotgun (WGS) entry which is preliminary data.</text>
</comment>
<protein>
    <submittedName>
        <fullName evidence="1">MBL fold metallo-hydrolase</fullName>
    </submittedName>
</protein>
<organism evidence="1 2">
    <name type="scientific">Coralloluteibacterium thermophilum</name>
    <dbReference type="NCBI Taxonomy" id="2707049"/>
    <lineage>
        <taxon>Bacteria</taxon>
        <taxon>Pseudomonadati</taxon>
        <taxon>Pseudomonadota</taxon>
        <taxon>Gammaproteobacteria</taxon>
        <taxon>Lysobacterales</taxon>
        <taxon>Lysobacteraceae</taxon>
        <taxon>Coralloluteibacterium</taxon>
    </lineage>
</organism>
<accession>A0ABV9NFH5</accession>
<proteinExistence type="predicted"/>
<dbReference type="EMBL" id="JBHSGG010000003">
    <property type="protein sequence ID" value="MFC4727036.1"/>
    <property type="molecule type" value="Genomic_DNA"/>
</dbReference>
<evidence type="ECO:0000313" key="2">
    <source>
        <dbReference type="Proteomes" id="UP001595892"/>
    </source>
</evidence>
<keyword evidence="2" id="KW-1185">Reference proteome</keyword>
<name>A0ABV9NFH5_9GAMM</name>
<evidence type="ECO:0000313" key="1">
    <source>
        <dbReference type="EMBL" id="MFC4727036.1"/>
    </source>
</evidence>
<dbReference type="RefSeq" id="WP_377003033.1">
    <property type="nucleotide sequence ID" value="NZ_JBHSGG010000003.1"/>
</dbReference>
<dbReference type="InterPro" id="IPR036866">
    <property type="entry name" value="RibonucZ/Hydroxyglut_hydro"/>
</dbReference>
<dbReference type="Proteomes" id="UP001595892">
    <property type="component" value="Unassembled WGS sequence"/>
</dbReference>
<dbReference type="SUPFAM" id="SSF56281">
    <property type="entry name" value="Metallo-hydrolase/oxidoreductase"/>
    <property type="match status" value="1"/>
</dbReference>